<organism evidence="5 6">
    <name type="scientific">Aphis craccivora</name>
    <name type="common">Cowpea aphid</name>
    <dbReference type="NCBI Taxonomy" id="307492"/>
    <lineage>
        <taxon>Eukaryota</taxon>
        <taxon>Metazoa</taxon>
        <taxon>Ecdysozoa</taxon>
        <taxon>Arthropoda</taxon>
        <taxon>Hexapoda</taxon>
        <taxon>Insecta</taxon>
        <taxon>Pterygota</taxon>
        <taxon>Neoptera</taxon>
        <taxon>Paraneoptera</taxon>
        <taxon>Hemiptera</taxon>
        <taxon>Sternorrhyncha</taxon>
        <taxon>Aphidomorpha</taxon>
        <taxon>Aphidoidea</taxon>
        <taxon>Aphididae</taxon>
        <taxon>Aphidini</taxon>
        <taxon>Aphis</taxon>
        <taxon>Aphis</taxon>
    </lineage>
</organism>
<accession>A0A6G0YMQ0</accession>
<dbReference type="Pfam" id="PF00118">
    <property type="entry name" value="Cpn60_TCP1"/>
    <property type="match status" value="2"/>
</dbReference>
<dbReference type="Gene3D" id="1.10.560.10">
    <property type="entry name" value="GroEL-like equatorial domain"/>
    <property type="match status" value="2"/>
</dbReference>
<dbReference type="PANTHER" id="PTHR11353">
    <property type="entry name" value="CHAPERONIN"/>
    <property type="match status" value="1"/>
</dbReference>
<dbReference type="SUPFAM" id="SSF52029">
    <property type="entry name" value="GroEL apical domain-like"/>
    <property type="match status" value="1"/>
</dbReference>
<dbReference type="SUPFAM" id="SSF54849">
    <property type="entry name" value="GroEL-intermediate domain like"/>
    <property type="match status" value="1"/>
</dbReference>
<evidence type="ECO:0000256" key="2">
    <source>
        <dbReference type="ARBA" id="ARBA00022741"/>
    </source>
</evidence>
<keyword evidence="4" id="KW-0143">Chaperone</keyword>
<dbReference type="SUPFAM" id="SSF48592">
    <property type="entry name" value="GroEL equatorial domain-like"/>
    <property type="match status" value="1"/>
</dbReference>
<dbReference type="InterPro" id="IPR017998">
    <property type="entry name" value="Chaperone_TCP-1"/>
</dbReference>
<sequence>MNLFEQKIHPQIIIAGWKKATQIAHEALLAASLNYSKNEAESQEELLSIARTTLSSKILSQHKEHFAKLSLKGSCLDDSFLDEANTPMDTDKIKVFGSRIKVDSMAKFAELELAEKEKMKDEVSKILAHDVMQIIYNYPEQLFADAGIMAIEHADFEGIERLALVTGGGNILSTSDSPMKSKLGTYKLIEKIMIDESTLLRFSGIALGEASDLSLHDALCVLSSTVREPTVVYGGGCSEMLMANTVSAEAAKTPGKEAVAMEAFSRI</sequence>
<reference evidence="5 6" key="1">
    <citation type="submission" date="2019-08" db="EMBL/GenBank/DDBJ databases">
        <title>Whole genome of Aphis craccivora.</title>
        <authorList>
            <person name="Voronova N.V."/>
            <person name="Shulinski R.S."/>
            <person name="Bandarenka Y.V."/>
            <person name="Zhorov D.G."/>
            <person name="Warner D."/>
        </authorList>
    </citation>
    <scope>NUCLEOTIDE SEQUENCE [LARGE SCALE GENOMIC DNA]</scope>
    <source>
        <strain evidence="5">180601</strain>
        <tissue evidence="5">Whole Body</tissue>
    </source>
</reference>
<dbReference type="Proteomes" id="UP000478052">
    <property type="component" value="Unassembled WGS sequence"/>
</dbReference>
<evidence type="ECO:0000256" key="3">
    <source>
        <dbReference type="ARBA" id="ARBA00022840"/>
    </source>
</evidence>
<evidence type="ECO:0000256" key="4">
    <source>
        <dbReference type="ARBA" id="ARBA00023186"/>
    </source>
</evidence>
<dbReference type="GO" id="GO:0140662">
    <property type="term" value="F:ATP-dependent protein folding chaperone"/>
    <property type="evidence" value="ECO:0007669"/>
    <property type="project" value="InterPro"/>
</dbReference>
<dbReference type="InterPro" id="IPR027413">
    <property type="entry name" value="GROEL-like_equatorial_sf"/>
</dbReference>
<keyword evidence="3" id="KW-0067">ATP-binding</keyword>
<dbReference type="InterPro" id="IPR027410">
    <property type="entry name" value="TCP-1-like_intermed_sf"/>
</dbReference>
<gene>
    <name evidence="5" type="ORF">FWK35_00008022</name>
</gene>
<dbReference type="Gene3D" id="3.50.7.10">
    <property type="entry name" value="GroEL"/>
    <property type="match status" value="1"/>
</dbReference>
<dbReference type="AlphaFoldDB" id="A0A6G0YMQ0"/>
<protein>
    <submittedName>
        <fullName evidence="5">T-complex protein 1 subunit beta-like</fullName>
    </submittedName>
</protein>
<dbReference type="InterPro" id="IPR002423">
    <property type="entry name" value="Cpn60/GroEL/TCP-1"/>
</dbReference>
<dbReference type="GO" id="GO:0005524">
    <property type="term" value="F:ATP binding"/>
    <property type="evidence" value="ECO:0007669"/>
    <property type="project" value="UniProtKB-KW"/>
</dbReference>
<keyword evidence="6" id="KW-1185">Reference proteome</keyword>
<dbReference type="OrthoDB" id="10259763at2759"/>
<keyword evidence="2" id="KW-0547">Nucleotide-binding</keyword>
<proteinExistence type="inferred from homology"/>
<comment type="caution">
    <text evidence="5">The sequence shown here is derived from an EMBL/GenBank/DDBJ whole genome shotgun (WGS) entry which is preliminary data.</text>
</comment>
<dbReference type="EMBL" id="VUJU01003248">
    <property type="protein sequence ID" value="KAF0758627.1"/>
    <property type="molecule type" value="Genomic_DNA"/>
</dbReference>
<comment type="similarity">
    <text evidence="1">Belongs to the TCP-1 chaperonin family.</text>
</comment>
<evidence type="ECO:0000256" key="1">
    <source>
        <dbReference type="ARBA" id="ARBA00008020"/>
    </source>
</evidence>
<evidence type="ECO:0000313" key="6">
    <source>
        <dbReference type="Proteomes" id="UP000478052"/>
    </source>
</evidence>
<name>A0A6G0YMQ0_APHCR</name>
<dbReference type="Gene3D" id="3.30.260.10">
    <property type="entry name" value="TCP-1-like chaperonin intermediate domain"/>
    <property type="match status" value="1"/>
</dbReference>
<dbReference type="InterPro" id="IPR027409">
    <property type="entry name" value="GroEL-like_apical_dom_sf"/>
</dbReference>
<evidence type="ECO:0000313" key="5">
    <source>
        <dbReference type="EMBL" id="KAF0758627.1"/>
    </source>
</evidence>